<protein>
    <recommendedName>
        <fullName evidence="4">DUF805 domain-containing protein</fullName>
    </recommendedName>
</protein>
<feature type="transmembrane region" description="Helical" evidence="1">
    <location>
        <begin position="21"/>
        <end position="43"/>
    </location>
</feature>
<dbReference type="Proteomes" id="UP001155500">
    <property type="component" value="Unassembled WGS sequence"/>
</dbReference>
<sequence length="151" mass="17605">MLKKVFWFLFGFKGRISRLHFTLFLPFLSILFLLLASFFTFMIKKSHNINSFSDLMISLLLVLFIAGIYLLIKYSHIVRRIHDFDKKANESLLFIIIFLCDVISFFFPFLDQNGFVVILRPILAILSIICIISLCFIKGSKSTNSFDDKTE</sequence>
<dbReference type="GO" id="GO:0016020">
    <property type="term" value="C:membrane"/>
    <property type="evidence" value="ECO:0007669"/>
    <property type="project" value="InterPro"/>
</dbReference>
<dbReference type="EMBL" id="LWID01000001">
    <property type="protein sequence ID" value="MDG6894830.1"/>
    <property type="molecule type" value="Genomic_DNA"/>
</dbReference>
<organism evidence="2 3">
    <name type="scientific">Volucribacter amazonae</name>
    <dbReference type="NCBI Taxonomy" id="256731"/>
    <lineage>
        <taxon>Bacteria</taxon>
        <taxon>Pseudomonadati</taxon>
        <taxon>Pseudomonadota</taxon>
        <taxon>Gammaproteobacteria</taxon>
        <taxon>Pasteurellales</taxon>
        <taxon>Pasteurellaceae</taxon>
        <taxon>Volucribacter</taxon>
    </lineage>
</organism>
<accession>A0A9X4P8X8</accession>
<comment type="caution">
    <text evidence="2">The sequence shown here is derived from an EMBL/GenBank/DDBJ whole genome shotgun (WGS) entry which is preliminary data.</text>
</comment>
<feature type="transmembrane region" description="Helical" evidence="1">
    <location>
        <begin position="116"/>
        <end position="137"/>
    </location>
</feature>
<keyword evidence="1" id="KW-0812">Transmembrane</keyword>
<dbReference type="AlphaFoldDB" id="A0A9X4P8X8"/>
<evidence type="ECO:0008006" key="4">
    <source>
        <dbReference type="Google" id="ProtNLM"/>
    </source>
</evidence>
<evidence type="ECO:0000256" key="1">
    <source>
        <dbReference type="SAM" id="Phobius"/>
    </source>
</evidence>
<feature type="transmembrane region" description="Helical" evidence="1">
    <location>
        <begin position="92"/>
        <end position="110"/>
    </location>
</feature>
<reference evidence="2" key="1">
    <citation type="submission" date="2016-03" db="EMBL/GenBank/DDBJ databases">
        <title>Co-evolution between Pasteurellaceae and their hosts.</title>
        <authorList>
            <person name="Hansen M.J."/>
            <person name="Bojesen A.M."/>
            <person name="Planet P."/>
        </authorList>
    </citation>
    <scope>NUCLEOTIDE SEQUENCE</scope>
    <source>
        <strain evidence="2">146/S8/89</strain>
    </source>
</reference>
<keyword evidence="1" id="KW-0472">Membrane</keyword>
<dbReference type="InterPro" id="IPR008523">
    <property type="entry name" value="DUF805"/>
</dbReference>
<name>A0A9X4P8X8_9PAST</name>
<evidence type="ECO:0000313" key="2">
    <source>
        <dbReference type="EMBL" id="MDG6894830.1"/>
    </source>
</evidence>
<proteinExistence type="predicted"/>
<keyword evidence="1" id="KW-1133">Transmembrane helix</keyword>
<gene>
    <name evidence="2" type="ORF">A6A20_04125</name>
</gene>
<keyword evidence="3" id="KW-1185">Reference proteome</keyword>
<dbReference type="RefSeq" id="WP_279572289.1">
    <property type="nucleotide sequence ID" value="NZ_LWID01000001.1"/>
</dbReference>
<evidence type="ECO:0000313" key="3">
    <source>
        <dbReference type="Proteomes" id="UP001155500"/>
    </source>
</evidence>
<dbReference type="Pfam" id="PF05656">
    <property type="entry name" value="DUF805"/>
    <property type="match status" value="1"/>
</dbReference>
<feature type="transmembrane region" description="Helical" evidence="1">
    <location>
        <begin position="55"/>
        <end position="72"/>
    </location>
</feature>